<organism evidence="1 2">
    <name type="scientific">Pocillopora damicornis</name>
    <name type="common">Cauliflower coral</name>
    <name type="synonym">Millepora damicornis</name>
    <dbReference type="NCBI Taxonomy" id="46731"/>
    <lineage>
        <taxon>Eukaryota</taxon>
        <taxon>Metazoa</taxon>
        <taxon>Cnidaria</taxon>
        <taxon>Anthozoa</taxon>
        <taxon>Hexacorallia</taxon>
        <taxon>Scleractinia</taxon>
        <taxon>Astrocoeniina</taxon>
        <taxon>Pocilloporidae</taxon>
        <taxon>Pocillopora</taxon>
    </lineage>
</organism>
<sequence length="250" mass="28803">MPRYRSNEYVQNLEFHQVQASTSKKVIITVSDLFSEIQNSKFRDKGGKAIKGNLTHFIRNDSKNVENQLDFFMANQSEGDAKEAQREFLVLVEDAIRKPDISKSVLAKGFSLRMKRQKSGLDILKLVKHRSLYDKYPKRHKGSEMIINEGINVPRRSVKGLPLFYEPYVAGARDSEKTFNPDITEVKVIVNGILNKVYSQGMEIRDMWEENFRRFGKKNSAMNARDFWAGDRFGLLIDLRSMTDNNLSAV</sequence>
<name>A0A3M6UZR1_POCDA</name>
<reference evidence="1 2" key="1">
    <citation type="journal article" date="2018" name="Sci. Rep.">
        <title>Comparative analysis of the Pocillopora damicornis genome highlights role of immune system in coral evolution.</title>
        <authorList>
            <person name="Cunning R."/>
            <person name="Bay R.A."/>
            <person name="Gillette P."/>
            <person name="Baker A.C."/>
            <person name="Traylor-Knowles N."/>
        </authorList>
    </citation>
    <scope>NUCLEOTIDE SEQUENCE [LARGE SCALE GENOMIC DNA]</scope>
    <source>
        <strain evidence="1">RSMAS</strain>
        <tissue evidence="1">Whole animal</tissue>
    </source>
</reference>
<keyword evidence="2" id="KW-1185">Reference proteome</keyword>
<dbReference type="Proteomes" id="UP000275408">
    <property type="component" value="Unassembled WGS sequence"/>
</dbReference>
<accession>A0A3M6UZR1</accession>
<dbReference type="AlphaFoldDB" id="A0A3M6UZR1"/>
<evidence type="ECO:0000313" key="2">
    <source>
        <dbReference type="Proteomes" id="UP000275408"/>
    </source>
</evidence>
<gene>
    <name evidence="1" type="ORF">pdam_00021875</name>
</gene>
<proteinExistence type="predicted"/>
<dbReference type="EMBL" id="RCHS01000449">
    <property type="protein sequence ID" value="RMX58798.1"/>
    <property type="molecule type" value="Genomic_DNA"/>
</dbReference>
<protein>
    <submittedName>
        <fullName evidence="1">Uncharacterized protein</fullName>
    </submittedName>
</protein>
<evidence type="ECO:0000313" key="1">
    <source>
        <dbReference type="EMBL" id="RMX58798.1"/>
    </source>
</evidence>
<comment type="caution">
    <text evidence="1">The sequence shown here is derived from an EMBL/GenBank/DDBJ whole genome shotgun (WGS) entry which is preliminary data.</text>
</comment>